<gene>
    <name evidence="2" type="ORF">A3C87_00375</name>
</gene>
<proteinExistence type="predicted"/>
<evidence type="ECO:0000313" key="2">
    <source>
        <dbReference type="EMBL" id="OGG61839.1"/>
    </source>
</evidence>
<dbReference type="Proteomes" id="UP000176511">
    <property type="component" value="Unassembled WGS sequence"/>
</dbReference>
<dbReference type="EMBL" id="MFLE01000014">
    <property type="protein sequence ID" value="OGG61839.1"/>
    <property type="molecule type" value="Genomic_DNA"/>
</dbReference>
<reference evidence="2 3" key="1">
    <citation type="journal article" date="2016" name="Nat. Commun.">
        <title>Thousands of microbial genomes shed light on interconnected biogeochemical processes in an aquifer system.</title>
        <authorList>
            <person name="Anantharaman K."/>
            <person name="Brown C.T."/>
            <person name="Hug L.A."/>
            <person name="Sharon I."/>
            <person name="Castelle C.J."/>
            <person name="Probst A.J."/>
            <person name="Thomas B.C."/>
            <person name="Singh A."/>
            <person name="Wilkins M.J."/>
            <person name="Karaoz U."/>
            <person name="Brodie E.L."/>
            <person name="Williams K.H."/>
            <person name="Hubbard S.S."/>
            <person name="Banfield J.F."/>
        </authorList>
    </citation>
    <scope>NUCLEOTIDE SEQUENCE [LARGE SCALE GENOMIC DNA]</scope>
</reference>
<dbReference type="SMART" id="SM00530">
    <property type="entry name" value="HTH_XRE"/>
    <property type="match status" value="1"/>
</dbReference>
<dbReference type="SUPFAM" id="SSF47413">
    <property type="entry name" value="lambda repressor-like DNA-binding domains"/>
    <property type="match status" value="1"/>
</dbReference>
<dbReference type="InterPro" id="IPR001387">
    <property type="entry name" value="Cro/C1-type_HTH"/>
</dbReference>
<dbReference type="InterPro" id="IPR010982">
    <property type="entry name" value="Lambda_DNA-bd_dom_sf"/>
</dbReference>
<protein>
    <recommendedName>
        <fullName evidence="1">HTH cro/C1-type domain-containing protein</fullName>
    </recommendedName>
</protein>
<dbReference type="InterPro" id="IPR025272">
    <property type="entry name" value="SocA_Panacea"/>
</dbReference>
<dbReference type="Pfam" id="PF13274">
    <property type="entry name" value="SocA_Panacea"/>
    <property type="match status" value="1"/>
</dbReference>
<dbReference type="PROSITE" id="PS50943">
    <property type="entry name" value="HTH_CROC1"/>
    <property type="match status" value="1"/>
</dbReference>
<dbReference type="Pfam" id="PF01381">
    <property type="entry name" value="HTH_3"/>
    <property type="match status" value="1"/>
</dbReference>
<dbReference type="GO" id="GO:0003677">
    <property type="term" value="F:DNA binding"/>
    <property type="evidence" value="ECO:0007669"/>
    <property type="project" value="InterPro"/>
</dbReference>
<organism evidence="2 3">
    <name type="scientific">Candidatus Kaiserbacteria bacterium RIFCSPHIGHO2_02_FULL_49_34</name>
    <dbReference type="NCBI Taxonomy" id="1798491"/>
    <lineage>
        <taxon>Bacteria</taxon>
        <taxon>Candidatus Kaiseribacteriota</taxon>
    </lineage>
</organism>
<dbReference type="CDD" id="cd00093">
    <property type="entry name" value="HTH_XRE"/>
    <property type="match status" value="1"/>
</dbReference>
<accession>A0A1F6DK78</accession>
<evidence type="ECO:0000313" key="3">
    <source>
        <dbReference type="Proteomes" id="UP000176511"/>
    </source>
</evidence>
<comment type="caution">
    <text evidence="2">The sequence shown here is derived from an EMBL/GenBank/DDBJ whole genome shotgun (WGS) entry which is preliminary data.</text>
</comment>
<sequence length="236" mass="27183">MVLNLIEQRKKFGLSQGDVALRLGLTRQTLAKVESGERELTNPEKQALEEMLAAFNADNDGEEELRVNIPQKNLEKFEQVLLYVLEKVGAKPNVGMTVLYKLLYFIDFDYYEKYGEQLMGLTYFKNTHGPAPREFKKVVDAMKEKGEVVEVKSKYFAHEQKKFLPTAEPNLALLNGRELEMIDDVLSRYSDKSATQLSDMSHRDTPWRVAKNGENLEYEHAFYRPDEFSVGAYDPL</sequence>
<evidence type="ECO:0000259" key="1">
    <source>
        <dbReference type="PROSITE" id="PS50943"/>
    </source>
</evidence>
<feature type="domain" description="HTH cro/C1-type" evidence="1">
    <location>
        <begin position="5"/>
        <end position="41"/>
    </location>
</feature>
<dbReference type="AlphaFoldDB" id="A0A1F6DK78"/>
<dbReference type="STRING" id="1798491.A3C87_00375"/>
<dbReference type="Gene3D" id="1.10.260.40">
    <property type="entry name" value="lambda repressor-like DNA-binding domains"/>
    <property type="match status" value="1"/>
</dbReference>
<name>A0A1F6DK78_9BACT</name>